<evidence type="ECO:0000313" key="1">
    <source>
        <dbReference type="EMBL" id="KAJ7189498.1"/>
    </source>
</evidence>
<comment type="caution">
    <text evidence="1">The sequence shown here is derived from an EMBL/GenBank/DDBJ whole genome shotgun (WGS) entry which is preliminary data.</text>
</comment>
<dbReference type="Gene3D" id="3.80.10.10">
    <property type="entry name" value="Ribonuclease Inhibitor"/>
    <property type="match status" value="1"/>
</dbReference>
<dbReference type="Proteomes" id="UP001219525">
    <property type="component" value="Unassembled WGS sequence"/>
</dbReference>
<dbReference type="InterPro" id="IPR032675">
    <property type="entry name" value="LRR_dom_sf"/>
</dbReference>
<sequence>MPTYSFPIIDENNPLYCPAITASTYLSSLRHQAHRRSTRSQFKPPSDQLLMSFAARILEKALQEGDHMPLENLPQSGNDESILASFTAPGCEQLSFITHRKKSRPPLKRKRSNTFSDIHGSPKYARSTLSIHESSFEISVKRERLHYFSSKYAYSPFVVPKKSPAKTTLSEALKVKIGSLEDELYGPPIGTESPRGLKPFIERLDAMMPGIRLKERLCKLPDLSHQAIADFLGENGMMAVHVSTLVSHFVSGLLNPRVLDSLRASEIWRLALAETLSDEDGLNLAGKSVFTVFSKLNGFLFLSELSFSSVRVQDIDLVSITHLPRLTTLHLNNTGIGNEAVYHLVALRRSLLHLSIATNPHIDDDAVPALLFLSKLSFLTILDTSIEMPGLRRLARTIYDERRIIDIEIPSACERYIDNMAQLYLLEPAPPHVANPAVVPELSAAALKRNLAAHAACNPAIVASGTKPEMAARLKDLLETREMDLLVREMLQSGDASPAACQ</sequence>
<keyword evidence="2" id="KW-1185">Reference proteome</keyword>
<dbReference type="EMBL" id="JARJCW010000175">
    <property type="protein sequence ID" value="KAJ7189498.1"/>
    <property type="molecule type" value="Genomic_DNA"/>
</dbReference>
<dbReference type="SUPFAM" id="SSF52047">
    <property type="entry name" value="RNI-like"/>
    <property type="match status" value="1"/>
</dbReference>
<evidence type="ECO:0000313" key="2">
    <source>
        <dbReference type="Proteomes" id="UP001219525"/>
    </source>
</evidence>
<reference evidence="1" key="1">
    <citation type="submission" date="2023-03" db="EMBL/GenBank/DDBJ databases">
        <title>Massive genome expansion in bonnet fungi (Mycena s.s.) driven by repeated elements and novel gene families across ecological guilds.</title>
        <authorList>
            <consortium name="Lawrence Berkeley National Laboratory"/>
            <person name="Harder C.B."/>
            <person name="Miyauchi S."/>
            <person name="Viragh M."/>
            <person name="Kuo A."/>
            <person name="Thoen E."/>
            <person name="Andreopoulos B."/>
            <person name="Lu D."/>
            <person name="Skrede I."/>
            <person name="Drula E."/>
            <person name="Henrissat B."/>
            <person name="Morin E."/>
            <person name="Kohler A."/>
            <person name="Barry K."/>
            <person name="LaButti K."/>
            <person name="Morin E."/>
            <person name="Salamov A."/>
            <person name="Lipzen A."/>
            <person name="Mereny Z."/>
            <person name="Hegedus B."/>
            <person name="Baldrian P."/>
            <person name="Stursova M."/>
            <person name="Weitz H."/>
            <person name="Taylor A."/>
            <person name="Grigoriev I.V."/>
            <person name="Nagy L.G."/>
            <person name="Martin F."/>
            <person name="Kauserud H."/>
        </authorList>
    </citation>
    <scope>NUCLEOTIDE SEQUENCE</scope>
    <source>
        <strain evidence="1">9144</strain>
    </source>
</reference>
<organism evidence="1 2">
    <name type="scientific">Mycena pura</name>
    <dbReference type="NCBI Taxonomy" id="153505"/>
    <lineage>
        <taxon>Eukaryota</taxon>
        <taxon>Fungi</taxon>
        <taxon>Dikarya</taxon>
        <taxon>Basidiomycota</taxon>
        <taxon>Agaricomycotina</taxon>
        <taxon>Agaricomycetes</taxon>
        <taxon>Agaricomycetidae</taxon>
        <taxon>Agaricales</taxon>
        <taxon>Marasmiineae</taxon>
        <taxon>Mycenaceae</taxon>
        <taxon>Mycena</taxon>
    </lineage>
</organism>
<dbReference type="AlphaFoldDB" id="A0AAD6UKB4"/>
<name>A0AAD6UKB4_9AGAR</name>
<proteinExistence type="predicted"/>
<accession>A0AAD6UKB4</accession>
<protein>
    <submittedName>
        <fullName evidence="1">Uncharacterized protein</fullName>
    </submittedName>
</protein>
<gene>
    <name evidence="1" type="ORF">GGX14DRAFT_580644</name>
</gene>